<dbReference type="InterPro" id="IPR006158">
    <property type="entry name" value="Cobalamin-bd"/>
</dbReference>
<keyword evidence="3" id="KW-0479">Metal-binding</keyword>
<organism evidence="8 9">
    <name type="scientific">Faecalicatena contorta</name>
    <dbReference type="NCBI Taxonomy" id="39482"/>
    <lineage>
        <taxon>Bacteria</taxon>
        <taxon>Bacillati</taxon>
        <taxon>Bacillota</taxon>
        <taxon>Clostridia</taxon>
        <taxon>Lachnospirales</taxon>
        <taxon>Lachnospiraceae</taxon>
        <taxon>Faecalicatena</taxon>
    </lineage>
</organism>
<dbReference type="InterPro" id="IPR023404">
    <property type="entry name" value="rSAM_horseshoe"/>
</dbReference>
<evidence type="ECO:0000256" key="2">
    <source>
        <dbReference type="ARBA" id="ARBA00022691"/>
    </source>
</evidence>
<keyword evidence="5" id="KW-0411">Iron-sulfur</keyword>
<dbReference type="Pfam" id="PF02310">
    <property type="entry name" value="B12-binding"/>
    <property type="match status" value="1"/>
</dbReference>
<evidence type="ECO:0000256" key="1">
    <source>
        <dbReference type="ARBA" id="ARBA00001966"/>
    </source>
</evidence>
<dbReference type="InterPro" id="IPR007197">
    <property type="entry name" value="rSAM"/>
</dbReference>
<feature type="domain" description="Radical SAM core" evidence="7">
    <location>
        <begin position="181"/>
        <end position="411"/>
    </location>
</feature>
<dbReference type="Gene3D" id="3.80.30.20">
    <property type="entry name" value="tm_1862 like domain"/>
    <property type="match status" value="1"/>
</dbReference>
<dbReference type="SFLD" id="SFLDS00029">
    <property type="entry name" value="Radical_SAM"/>
    <property type="match status" value="1"/>
</dbReference>
<dbReference type="CDD" id="cd01335">
    <property type="entry name" value="Radical_SAM"/>
    <property type="match status" value="1"/>
</dbReference>
<dbReference type="RefSeq" id="WP_055155190.1">
    <property type="nucleotide sequence ID" value="NZ_CYZU01000079.1"/>
</dbReference>
<dbReference type="PROSITE" id="PS51918">
    <property type="entry name" value="RADICAL_SAM"/>
    <property type="match status" value="1"/>
</dbReference>
<evidence type="ECO:0000313" key="9">
    <source>
        <dbReference type="Proteomes" id="UP000095544"/>
    </source>
</evidence>
<keyword evidence="2" id="KW-0949">S-adenosyl-L-methionine</keyword>
<evidence type="ECO:0000259" key="6">
    <source>
        <dbReference type="PROSITE" id="PS51332"/>
    </source>
</evidence>
<dbReference type="GO" id="GO:0003824">
    <property type="term" value="F:catalytic activity"/>
    <property type="evidence" value="ECO:0007669"/>
    <property type="project" value="InterPro"/>
</dbReference>
<dbReference type="SUPFAM" id="SSF52242">
    <property type="entry name" value="Cobalamin (vitamin B12)-binding domain"/>
    <property type="match status" value="1"/>
</dbReference>
<dbReference type="InterPro" id="IPR058240">
    <property type="entry name" value="rSAM_sf"/>
</dbReference>
<protein>
    <submittedName>
        <fullName evidence="8">Coproporphyrinogen III oxidase</fullName>
    </submittedName>
</protein>
<dbReference type="CDD" id="cd02068">
    <property type="entry name" value="radical_SAM_B12_BD"/>
    <property type="match status" value="1"/>
</dbReference>
<dbReference type="GO" id="GO:0031419">
    <property type="term" value="F:cobalamin binding"/>
    <property type="evidence" value="ECO:0007669"/>
    <property type="project" value="InterPro"/>
</dbReference>
<dbReference type="Pfam" id="PF13311">
    <property type="entry name" value="DUF4080"/>
    <property type="match status" value="1"/>
</dbReference>
<dbReference type="PANTHER" id="PTHR43409:SF16">
    <property type="entry name" value="SLR0320 PROTEIN"/>
    <property type="match status" value="1"/>
</dbReference>
<dbReference type="InterPro" id="IPR051198">
    <property type="entry name" value="BchE-like"/>
</dbReference>
<dbReference type="GO" id="GO:0051539">
    <property type="term" value="F:4 iron, 4 sulfur cluster binding"/>
    <property type="evidence" value="ECO:0007669"/>
    <property type="project" value="UniProtKB-KW"/>
</dbReference>
<accession>A0A174M1H3</accession>
<dbReference type="EMBL" id="CYZU01000079">
    <property type="protein sequence ID" value="CUP30203.1"/>
    <property type="molecule type" value="Genomic_DNA"/>
</dbReference>
<dbReference type="SFLD" id="SFLDG01082">
    <property type="entry name" value="B12-binding_domain_containing"/>
    <property type="match status" value="1"/>
</dbReference>
<dbReference type="InterPro" id="IPR036724">
    <property type="entry name" value="Cobalamin-bd_sf"/>
</dbReference>
<dbReference type="Gene3D" id="3.40.50.280">
    <property type="entry name" value="Cobalamin-binding domain"/>
    <property type="match status" value="1"/>
</dbReference>
<dbReference type="InterPro" id="IPR034466">
    <property type="entry name" value="Methyltransferase_Class_B"/>
</dbReference>
<evidence type="ECO:0000259" key="7">
    <source>
        <dbReference type="PROSITE" id="PS51918"/>
    </source>
</evidence>
<dbReference type="Pfam" id="PF04055">
    <property type="entry name" value="Radical_SAM"/>
    <property type="match status" value="1"/>
</dbReference>
<dbReference type="InterPro" id="IPR006638">
    <property type="entry name" value="Elp3/MiaA/NifB-like_rSAM"/>
</dbReference>
<gene>
    <name evidence="8" type="ORF">ERS852491_04797</name>
</gene>
<dbReference type="InterPro" id="IPR025288">
    <property type="entry name" value="DUF4080"/>
</dbReference>
<dbReference type="SMART" id="SM00729">
    <property type="entry name" value="Elp3"/>
    <property type="match status" value="1"/>
</dbReference>
<dbReference type="Proteomes" id="UP000095544">
    <property type="component" value="Unassembled WGS sequence"/>
</dbReference>
<proteinExistence type="predicted"/>
<keyword evidence="4" id="KW-0408">Iron</keyword>
<dbReference type="STRING" id="39482.ERS852491_04797"/>
<dbReference type="SFLD" id="SFLDG01123">
    <property type="entry name" value="methyltransferase_(Class_B)"/>
    <property type="match status" value="1"/>
</dbReference>
<evidence type="ECO:0000313" key="8">
    <source>
        <dbReference type="EMBL" id="CUP30203.1"/>
    </source>
</evidence>
<dbReference type="GO" id="GO:0046872">
    <property type="term" value="F:metal ion binding"/>
    <property type="evidence" value="ECO:0007669"/>
    <property type="project" value="UniProtKB-KW"/>
</dbReference>
<name>A0A174M1H3_9FIRM</name>
<feature type="domain" description="B12-binding" evidence="6">
    <location>
        <begin position="1"/>
        <end position="134"/>
    </location>
</feature>
<sequence>MKVLLAAINAKYIHSNLAVYSLKSFATEYAREIHIKEYTINQRIDDILADLYRQKPDILCLSCYLWNISYVKQIVVEIKKVLPAISIWLGGPEVSYNAAQMLDCYPQLAGIMRGEGEETFLELLHYYHGKRHNLEDVMGIVYRRDGGAAESSTEQAEIVENPWRPVIDLSRVPFVYQDMDEFKNKIIYYESSRGCPFSCSYCLSSIDKALRFRDISLVKKELQQFIDAEIPQVKFVDRTFNCRHDHAMAVWSYIAAHDKGKTNFHFEVAADLLSEEELRLIETMRPGLIQLEIGVQSVNPDTLREIRRVMKFEEVKRVVSRIRSGGNVHQHLDLIAGLPFEDYHSFRHSFNEVYALRPQQLQLGFLKVLKGSCMQEHAGEYELQYQDRPPFEVLSTKWMSFDDILRLKGIEEMVEVHYNSGQFQNTLSLLERVFMDSFTLYEELSRYYEDNSLHMLNHSRIMRYEILYRFALAHDGKHADQYRKALTVDLYLRDNVKNRPDFAGGPALGKEEAAVFYDREAIEHRYLKGYEHYDKRQIRKMTHLEKMDGKFVLFDYKNRDVLTNQAKVFYIDIERV</sequence>
<dbReference type="PROSITE" id="PS51332">
    <property type="entry name" value="B12_BINDING"/>
    <property type="match status" value="1"/>
</dbReference>
<dbReference type="OrthoDB" id="9801424at2"/>
<comment type="cofactor">
    <cofactor evidence="1">
        <name>[4Fe-4S] cluster</name>
        <dbReference type="ChEBI" id="CHEBI:49883"/>
    </cofactor>
</comment>
<dbReference type="SUPFAM" id="SSF102114">
    <property type="entry name" value="Radical SAM enzymes"/>
    <property type="match status" value="1"/>
</dbReference>
<dbReference type="AlphaFoldDB" id="A0A174M1H3"/>
<dbReference type="PANTHER" id="PTHR43409">
    <property type="entry name" value="ANAEROBIC MAGNESIUM-PROTOPORPHYRIN IX MONOMETHYL ESTER CYCLASE-RELATED"/>
    <property type="match status" value="1"/>
</dbReference>
<dbReference type="GO" id="GO:0005829">
    <property type="term" value="C:cytosol"/>
    <property type="evidence" value="ECO:0007669"/>
    <property type="project" value="TreeGrafter"/>
</dbReference>
<evidence type="ECO:0000256" key="4">
    <source>
        <dbReference type="ARBA" id="ARBA00023004"/>
    </source>
</evidence>
<reference evidence="8 9" key="1">
    <citation type="submission" date="2015-09" db="EMBL/GenBank/DDBJ databases">
        <authorList>
            <consortium name="Pathogen Informatics"/>
        </authorList>
    </citation>
    <scope>NUCLEOTIDE SEQUENCE [LARGE SCALE GENOMIC DNA]</scope>
    <source>
        <strain evidence="8 9">2789STDY5834876</strain>
    </source>
</reference>
<evidence type="ECO:0000256" key="5">
    <source>
        <dbReference type="ARBA" id="ARBA00023014"/>
    </source>
</evidence>
<evidence type="ECO:0000256" key="3">
    <source>
        <dbReference type="ARBA" id="ARBA00022723"/>
    </source>
</evidence>